<dbReference type="PANTHER" id="PTHR13367">
    <property type="entry name" value="UBIQUITIN THIOESTERASE"/>
    <property type="match status" value="1"/>
</dbReference>
<evidence type="ECO:0000256" key="7">
    <source>
        <dbReference type="SAM" id="MobiDB-lite"/>
    </source>
</evidence>
<comment type="caution">
    <text evidence="11">The sequence shown here is derived from an EMBL/GenBank/DDBJ whole genome shotgun (WGS) entry which is preliminary data.</text>
</comment>
<evidence type="ECO:0000256" key="3">
    <source>
        <dbReference type="ARBA" id="ARBA00022670"/>
    </source>
</evidence>
<dbReference type="OrthoDB" id="4866634at2759"/>
<keyword evidence="5" id="KW-0378">Hydrolase</keyword>
<feature type="domain" description="DUF3645" evidence="9">
    <location>
        <begin position="1467"/>
        <end position="1495"/>
    </location>
</feature>
<feature type="region of interest" description="Disordered" evidence="7">
    <location>
        <begin position="822"/>
        <end position="841"/>
    </location>
</feature>
<feature type="compositionally biased region" description="Basic and acidic residues" evidence="7">
    <location>
        <begin position="2270"/>
        <end position="2294"/>
    </location>
</feature>
<feature type="domain" description="DUF3638" evidence="8">
    <location>
        <begin position="1122"/>
        <end position="1335"/>
    </location>
</feature>
<evidence type="ECO:0000313" key="11">
    <source>
        <dbReference type="EMBL" id="TQV92450.1"/>
    </source>
</evidence>
<dbReference type="Pfam" id="PF12359">
    <property type="entry name" value="DUF3645"/>
    <property type="match status" value="1"/>
</dbReference>
<keyword evidence="12" id="KW-1185">Reference proteome</keyword>
<sequence>MAAPNIDLPNLRVLIRDIFLLPDLPEENCNGPFVEDLPNLLINLLDTAQPLLSAEGTTPPRNAANIFRNFVNAREYGKISAQKLLCLLKKEPQGIQSIRSPSTMSKSNRVAEAIPLYLRHHNAGIIIRWAARRIEAFQLSPQVSAVVSTTGRLRRKFPEIAVTIDKSTAADQNFLTVLAETLAAMDNGEVSGLKPFKFARGKKVEYKFDANLPNHVFDLLFAWLLSEKNADTETSLDTTIIFELQIPDDFAAWREFCFFLRFDVAGCALLKEDKTDKSHQKLQNYEPLIPYVTTSSVNASQRIHLASEPRNPGTAPKPVQQNTTLEDVFKPCDRKWSLFDSHNQKYISRIRKGNAIQAMSRMQLDDQNHVLRQFLAVDSEEDRNPNEIIPMRDEEENTSRIKHNEELASLCFGDDVIWPKILHTLRGSSVDWTAPETFLFVSQAVLQAGPRKEKAHHRQRHWQLSDETFCRKLLNDVDQRLRFVKESFSGRGAIAVFCTIAMKVITDGDVSCREQALRILSKSRKACYSWMKDLQPLVDDSTSQLYQTQLEVALVYVHTLSLENRQLDIDLEDERTVEGYIFASNIIQESKGGVATTFTKSLYSSWLRLAVNASRILVGRVRSGHAGGISYGILSSLGILMYRRIASKDCEMRAGSWMRTCLRDMGGEVVQIIHLNLMSAELLIDGRSSRRLPTDFLEHKDFVALFGSLSPTVTASTDPSYDYNFKKPFGGFRIEIGLKRLAERLQLNPYRVRMWLATIASGMTEKIASTLIPILCAIMCGKVDHGVAIPTITNTGADVCDQENRGAIAAALEEAKLPFDNGRMDIDDSDVDDSDEKEDEKVGEAEFSQLQNAAIATLAERISDGSPLNLAEFNSWLNTKAAEKYFCSLSKAVGSLRVSEANYPTLWHAIPAPGNDERNLGYITLQALMTRKPKLSETDDQWRTIYTDRLKANIQVHQHNMQPALHELVDSIGNTATKQHEKHYSDRLANSVKSLKDDYIMKIRSSDIESILHCVSEYKRDLENRLVASLKKATGIVRRAIFPGSMCNDILKWTDKFPRVSLRFFLELLSFPKTSTVTRKWRPLLKQIAILCRDIQHMDRILRARKNERILMNELKTIERYSYDDSQFPDAVLLEIDHDICIRSNQLEILHQMRNPPNDKNAVMQLNMGEGKSSVIIPILSASLAEGHTLVRVFVGKHQSTQMMDTLTASMCGIMNRPILRMPFSRESKLSGSQIKGLQNAILRCVKAGGVVLLQPEHQLSMLLSTCLNEDTSITKQYVGLLNYINMNSRDIIDECDDILSPTYELVYTIGNSGPVDFAPDRWTILQGIVELFIQYSNPITAEVTAKDVIFERNKENPDAFPTIIFLTLDGFKKVLAKVAVQFVDFGIPGFSVRRFSDPEKNAILQVIEQKEPKGKHVRKLSRFSDAARSAIALVRGCVSGDLLLSAFMQKRFRVGYGNDFERVPNTRLAVPYAAKDVPKSHAEFSNVDLVILLTLLSYYYGGLREQDARELMNYISSTDDGREVYKSWFDEKSKMPNELTRLDGVNLQDDGQFNNIFFPNIAQSRKAINYFLSRIVFPRELGAFSKYMSVSGWDLGEQKKNPTTGFSGTTDLCSLLPLDMNLHELPSQQHTDALVINNILRPENTVVSIGQKFASKTSSDSDLIQDVIADGKFRVLLDAGAQIIKYSNQQVAEEWLRRTKDDGIEAVIFFDDSNQLSVIDRNQGVQYLNVSTFAKRLEVCAVFLDEAHTRGTDLRLPCNYNAAVTLGPGLTKDSLMQSCMRMRNLDSGQTLTFYVSFEIENDIRNHLKLSNGQPLYTQHVIEWSITTQTWVTLERQIRYWAKQGEKYIEKADKTETQNSSTNNTTSRRVLWSQRIKDRSEQFGCTAIENEEDLDAMCEREVAPEVEEEKQVLKPTKPKAKAEEPKNLPLEAFIETGEIKNRDTENAFQYAFRSLETTTLGNMPERKQFPRTLLVTRDFAHTLEECDSTDRYQRRVVCVLHLKPHLVRDGRQRLVVISEAEANRHWELIQESPFVSIHYYNAKTSTGDTRQTEYMTYPMMPAQTLTYPTATRIALDIFAGQLYFTSLEEYHQVSSFLGLAYFTDCPGVEVDADGFVPPTERHKLPPYYLGPDRFWDTFRTSPVAFLKKFLCVVRNHGASIESTHMGRMLDGERLDERDFRADAKRGRPAVDTLARQAPPPKKPRLEIKEQRDVRLQREQKATAPTTSEQRPAPPPAAATQSTPAAAKMAAPAQNLGREEARARAAMAVARELELSRESESVRDAERKMREKEKQYFSQQPSNGKRERQGDA</sequence>
<dbReference type="GO" id="GO:0006508">
    <property type="term" value="P:proteolysis"/>
    <property type="evidence" value="ECO:0007669"/>
    <property type="project" value="UniProtKB-KW"/>
</dbReference>
<evidence type="ECO:0000256" key="1">
    <source>
        <dbReference type="ARBA" id="ARBA00000707"/>
    </source>
</evidence>
<name>A0A545USM3_9HYPO</name>
<feature type="domain" description="DUF6606" evidence="10">
    <location>
        <begin position="14"/>
        <end position="274"/>
    </location>
</feature>
<dbReference type="GO" id="GO:0004843">
    <property type="term" value="F:cysteine-type deubiquitinase activity"/>
    <property type="evidence" value="ECO:0007669"/>
    <property type="project" value="UniProtKB-EC"/>
</dbReference>
<accession>A0A545USM3</accession>
<keyword evidence="4" id="KW-0833">Ubl conjugation pathway</keyword>
<dbReference type="STRING" id="43265.A0A545USM3"/>
<dbReference type="Proteomes" id="UP000315783">
    <property type="component" value="Unassembled WGS sequence"/>
</dbReference>
<evidence type="ECO:0000256" key="4">
    <source>
        <dbReference type="ARBA" id="ARBA00022786"/>
    </source>
</evidence>
<dbReference type="InterPro" id="IPR051346">
    <property type="entry name" value="OTU_Deubiquitinase"/>
</dbReference>
<gene>
    <name evidence="11" type="ORF">IF1G_08968</name>
</gene>
<evidence type="ECO:0000256" key="2">
    <source>
        <dbReference type="ARBA" id="ARBA00012759"/>
    </source>
</evidence>
<keyword evidence="3" id="KW-0645">Protease</keyword>
<dbReference type="Pfam" id="PF12340">
    <property type="entry name" value="DUF3638"/>
    <property type="match status" value="1"/>
</dbReference>
<keyword evidence="6" id="KW-0788">Thiol protease</keyword>
<organism evidence="11 12">
    <name type="scientific">Cordyceps javanica</name>
    <dbReference type="NCBI Taxonomy" id="43265"/>
    <lineage>
        <taxon>Eukaryota</taxon>
        <taxon>Fungi</taxon>
        <taxon>Dikarya</taxon>
        <taxon>Ascomycota</taxon>
        <taxon>Pezizomycotina</taxon>
        <taxon>Sordariomycetes</taxon>
        <taxon>Hypocreomycetidae</taxon>
        <taxon>Hypocreales</taxon>
        <taxon>Cordycipitaceae</taxon>
        <taxon>Cordyceps</taxon>
    </lineage>
</organism>
<protein>
    <recommendedName>
        <fullName evidence="2">ubiquitinyl hydrolase 1</fullName>
        <ecNumber evidence="2">3.4.19.12</ecNumber>
    </recommendedName>
</protein>
<feature type="compositionally biased region" description="Basic and acidic residues" evidence="7">
    <location>
        <begin position="2203"/>
        <end position="2220"/>
    </location>
</feature>
<feature type="region of interest" description="Disordered" evidence="7">
    <location>
        <begin position="2180"/>
        <end position="2311"/>
    </location>
</feature>
<comment type="catalytic activity">
    <reaction evidence="1">
        <text>Thiol-dependent hydrolysis of ester, thioester, amide, peptide and isopeptide bonds formed by the C-terminal Gly of ubiquitin (a 76-residue protein attached to proteins as an intracellular targeting signal).</text>
        <dbReference type="EC" id="3.4.19.12"/>
    </reaction>
</comment>
<evidence type="ECO:0000256" key="6">
    <source>
        <dbReference type="ARBA" id="ARBA00022807"/>
    </source>
</evidence>
<evidence type="ECO:0000259" key="9">
    <source>
        <dbReference type="Pfam" id="PF12359"/>
    </source>
</evidence>
<dbReference type="InterPro" id="IPR046541">
    <property type="entry name" value="DUF6606"/>
</dbReference>
<feature type="compositionally biased region" description="Acidic residues" evidence="7">
    <location>
        <begin position="827"/>
        <end position="838"/>
    </location>
</feature>
<evidence type="ECO:0000259" key="8">
    <source>
        <dbReference type="Pfam" id="PF12340"/>
    </source>
</evidence>
<feature type="compositionally biased region" description="Low complexity" evidence="7">
    <location>
        <begin position="2237"/>
        <end position="2252"/>
    </location>
</feature>
<dbReference type="InterPro" id="IPR022099">
    <property type="entry name" value="DUF3638"/>
</dbReference>
<dbReference type="EMBL" id="SPUK01000015">
    <property type="protein sequence ID" value="TQV92450.1"/>
    <property type="molecule type" value="Genomic_DNA"/>
</dbReference>
<dbReference type="Pfam" id="PF20255">
    <property type="entry name" value="DUF6606"/>
    <property type="match status" value="1"/>
</dbReference>
<dbReference type="PANTHER" id="PTHR13367:SF34">
    <property type="match status" value="1"/>
</dbReference>
<dbReference type="InterPro" id="IPR022105">
    <property type="entry name" value="DUF3645"/>
</dbReference>
<evidence type="ECO:0000259" key="10">
    <source>
        <dbReference type="Pfam" id="PF20255"/>
    </source>
</evidence>
<evidence type="ECO:0000313" key="12">
    <source>
        <dbReference type="Proteomes" id="UP000315783"/>
    </source>
</evidence>
<evidence type="ECO:0000256" key="5">
    <source>
        <dbReference type="ARBA" id="ARBA00022801"/>
    </source>
</evidence>
<reference evidence="11 12" key="1">
    <citation type="journal article" date="2019" name="Appl. Microbiol. Biotechnol.">
        <title>Genome sequence of Isaria javanica and comparative genome analysis insights into family S53 peptidase evolution in fungal entomopathogens.</title>
        <authorList>
            <person name="Lin R."/>
            <person name="Zhang X."/>
            <person name="Xin B."/>
            <person name="Zou M."/>
            <person name="Gao Y."/>
            <person name="Qin F."/>
            <person name="Hu Q."/>
            <person name="Xie B."/>
            <person name="Cheng X."/>
        </authorList>
    </citation>
    <scope>NUCLEOTIDE SEQUENCE [LARGE SCALE GENOMIC DNA]</scope>
    <source>
        <strain evidence="11 12">IJ1G</strain>
    </source>
</reference>
<dbReference type="EC" id="3.4.19.12" evidence="2"/>
<proteinExistence type="predicted"/>